<keyword evidence="5" id="KW-0460">Magnesium</keyword>
<gene>
    <name evidence="8" type="ORF">HK107_01240</name>
</gene>
<evidence type="ECO:0000256" key="1">
    <source>
        <dbReference type="ARBA" id="ARBA00001946"/>
    </source>
</evidence>
<dbReference type="Pfam" id="PF00348">
    <property type="entry name" value="polyprenyl_synt"/>
    <property type="match status" value="1"/>
</dbReference>
<dbReference type="FunFam" id="1.10.600.10:FF:000001">
    <property type="entry name" value="Geranylgeranyl diphosphate synthase"/>
    <property type="match status" value="1"/>
</dbReference>
<comment type="caution">
    <text evidence="8">The sequence shown here is derived from an EMBL/GenBank/DDBJ whole genome shotgun (WGS) entry which is preliminary data.</text>
</comment>
<sequence>MHQIRTDIAQRLRKRAEEVEQALTNALVPQSPEPAIARLQEGMAYALTGGGKRMRPFLLLETAEIFGAGEGAMDAAVALEMIHAYSLVHDDLPAMDDADTRRGKPSVHKQYDEAIAVLVGDALLTEAFTVLSRYESPLAGGLVRELSLASGMVGMVGGQMMDLYPEGQTEEHIISLQAKKTGALIECAVTMGCLIGGALDQETEALRSYARSLGLAFQIADDLLDVTQSAEDIGKPAGRDEEQGKATFVSLLGIDGARAKLDAVNAEAAAALGSVERDTSVLEDLLAWQANRTS</sequence>
<dbReference type="NCBIfam" id="NF045485">
    <property type="entry name" value="FPPsyn"/>
    <property type="match status" value="1"/>
</dbReference>
<protein>
    <submittedName>
        <fullName evidence="8">Polyprenyl synthetase family protein</fullName>
    </submittedName>
</protein>
<dbReference type="SFLD" id="SFLDG01017">
    <property type="entry name" value="Polyprenyl_Transferase_Like"/>
    <property type="match status" value="1"/>
</dbReference>
<evidence type="ECO:0000256" key="7">
    <source>
        <dbReference type="RuleBase" id="RU004466"/>
    </source>
</evidence>
<dbReference type="InterPro" id="IPR008949">
    <property type="entry name" value="Isoprenoid_synthase_dom_sf"/>
</dbReference>
<organism evidence="8 9">
    <name type="scientific">Parvularcula mediterranea</name>
    <dbReference type="NCBI Taxonomy" id="2732508"/>
    <lineage>
        <taxon>Bacteria</taxon>
        <taxon>Pseudomonadati</taxon>
        <taxon>Pseudomonadota</taxon>
        <taxon>Alphaproteobacteria</taxon>
        <taxon>Parvularculales</taxon>
        <taxon>Parvularculaceae</taxon>
        <taxon>Parvularcula</taxon>
    </lineage>
</organism>
<dbReference type="GO" id="GO:0046872">
    <property type="term" value="F:metal ion binding"/>
    <property type="evidence" value="ECO:0007669"/>
    <property type="project" value="UniProtKB-KW"/>
</dbReference>
<dbReference type="SUPFAM" id="SSF48576">
    <property type="entry name" value="Terpenoid synthases"/>
    <property type="match status" value="1"/>
</dbReference>
<name>A0A7Y3W485_9PROT</name>
<evidence type="ECO:0000256" key="4">
    <source>
        <dbReference type="ARBA" id="ARBA00022723"/>
    </source>
</evidence>
<proteinExistence type="inferred from homology"/>
<dbReference type="GO" id="GO:0016114">
    <property type="term" value="P:terpenoid biosynthetic process"/>
    <property type="evidence" value="ECO:0007669"/>
    <property type="project" value="UniProtKB-ARBA"/>
</dbReference>
<accession>A0A7Y3W485</accession>
<evidence type="ECO:0000313" key="8">
    <source>
        <dbReference type="EMBL" id="NNU14946.1"/>
    </source>
</evidence>
<dbReference type="EMBL" id="JABFCX010000002">
    <property type="protein sequence ID" value="NNU14946.1"/>
    <property type="molecule type" value="Genomic_DNA"/>
</dbReference>
<evidence type="ECO:0000256" key="6">
    <source>
        <dbReference type="ARBA" id="ARBA00023229"/>
    </source>
</evidence>
<dbReference type="GO" id="GO:0004659">
    <property type="term" value="F:prenyltransferase activity"/>
    <property type="evidence" value="ECO:0007669"/>
    <property type="project" value="InterPro"/>
</dbReference>
<dbReference type="GO" id="GO:0005737">
    <property type="term" value="C:cytoplasm"/>
    <property type="evidence" value="ECO:0007669"/>
    <property type="project" value="UniProtKB-ARBA"/>
</dbReference>
<dbReference type="Proteomes" id="UP000536835">
    <property type="component" value="Unassembled WGS sequence"/>
</dbReference>
<keyword evidence="6" id="KW-0414">Isoprene biosynthesis</keyword>
<dbReference type="PROSITE" id="PS00723">
    <property type="entry name" value="POLYPRENYL_SYNTHASE_1"/>
    <property type="match status" value="1"/>
</dbReference>
<comment type="similarity">
    <text evidence="2 7">Belongs to the FPP/GGPP synthase family.</text>
</comment>
<reference evidence="8 9" key="1">
    <citation type="submission" date="2020-05" db="EMBL/GenBank/DDBJ databases">
        <title>Parvularcula mediterraneae sp. nov., isolated from polypropylene straw from shallow seawater of the seashore of Laganas in Zakynthos island, Greece.</title>
        <authorList>
            <person name="Szabo I."/>
            <person name="Al-Omari J."/>
            <person name="Rado J."/>
            <person name="Szerdahelyi G.S."/>
        </authorList>
    </citation>
    <scope>NUCLEOTIDE SEQUENCE [LARGE SCALE GENOMIC DNA]</scope>
    <source>
        <strain evidence="8 9">ZS-1/3</strain>
    </source>
</reference>
<dbReference type="PANTHER" id="PTHR43281:SF1">
    <property type="entry name" value="FARNESYL DIPHOSPHATE SYNTHASE"/>
    <property type="match status" value="1"/>
</dbReference>
<evidence type="ECO:0000313" key="9">
    <source>
        <dbReference type="Proteomes" id="UP000536835"/>
    </source>
</evidence>
<keyword evidence="4" id="KW-0479">Metal-binding</keyword>
<keyword evidence="3 7" id="KW-0808">Transferase</keyword>
<evidence type="ECO:0000256" key="3">
    <source>
        <dbReference type="ARBA" id="ARBA00022679"/>
    </source>
</evidence>
<dbReference type="Gene3D" id="1.10.600.10">
    <property type="entry name" value="Farnesyl Diphosphate Synthase"/>
    <property type="match status" value="1"/>
</dbReference>
<evidence type="ECO:0000256" key="5">
    <source>
        <dbReference type="ARBA" id="ARBA00022842"/>
    </source>
</evidence>
<dbReference type="AlphaFoldDB" id="A0A7Y3W485"/>
<dbReference type="CDD" id="cd00685">
    <property type="entry name" value="Trans_IPPS_HT"/>
    <property type="match status" value="1"/>
</dbReference>
<keyword evidence="9" id="KW-1185">Reference proteome</keyword>
<comment type="cofactor">
    <cofactor evidence="1">
        <name>Mg(2+)</name>
        <dbReference type="ChEBI" id="CHEBI:18420"/>
    </cofactor>
</comment>
<dbReference type="PANTHER" id="PTHR43281">
    <property type="entry name" value="FARNESYL DIPHOSPHATE SYNTHASE"/>
    <property type="match status" value="1"/>
</dbReference>
<dbReference type="RefSeq" id="WP_173196016.1">
    <property type="nucleotide sequence ID" value="NZ_JABFCX010000002.1"/>
</dbReference>
<dbReference type="SFLD" id="SFLDS00005">
    <property type="entry name" value="Isoprenoid_Synthase_Type_I"/>
    <property type="match status" value="1"/>
</dbReference>
<evidence type="ECO:0000256" key="2">
    <source>
        <dbReference type="ARBA" id="ARBA00006706"/>
    </source>
</evidence>
<dbReference type="InterPro" id="IPR033749">
    <property type="entry name" value="Polyprenyl_synt_CS"/>
</dbReference>
<dbReference type="PROSITE" id="PS00444">
    <property type="entry name" value="POLYPRENYL_SYNTHASE_2"/>
    <property type="match status" value="1"/>
</dbReference>
<dbReference type="InterPro" id="IPR000092">
    <property type="entry name" value="Polyprenyl_synt"/>
</dbReference>
<dbReference type="InterPro" id="IPR053378">
    <property type="entry name" value="Prenyl_diphosphate_synthase"/>
</dbReference>